<dbReference type="PANTHER" id="PTHR31793">
    <property type="entry name" value="4-HYDROXYBENZOYL-COA THIOESTERASE FAMILY MEMBER"/>
    <property type="match status" value="1"/>
</dbReference>
<dbReference type="PIRSF" id="PIRSF003230">
    <property type="entry name" value="YbgC"/>
    <property type="match status" value="1"/>
</dbReference>
<dbReference type="PANTHER" id="PTHR31793:SF27">
    <property type="entry name" value="NOVEL THIOESTERASE SUPERFAMILY DOMAIN AND SAPOSIN A-TYPE DOMAIN CONTAINING PROTEIN (0610012H03RIK)"/>
    <property type="match status" value="1"/>
</dbReference>
<dbReference type="OrthoDB" id="9800856at2"/>
<dbReference type="RefSeq" id="WP_109726320.1">
    <property type="nucleotide sequence ID" value="NZ_QGDI01000005.1"/>
</dbReference>
<dbReference type="NCBIfam" id="TIGR00051">
    <property type="entry name" value="YbgC/FadM family acyl-CoA thioesterase"/>
    <property type="match status" value="1"/>
</dbReference>
<name>A0A315XZ69_RUMFL</name>
<dbReference type="CDD" id="cd00586">
    <property type="entry name" value="4HBT"/>
    <property type="match status" value="1"/>
</dbReference>
<comment type="similarity">
    <text evidence="1">Belongs to the 4-hydroxybenzoyl-CoA thioesterase family.</text>
</comment>
<evidence type="ECO:0000256" key="2">
    <source>
        <dbReference type="ARBA" id="ARBA00022801"/>
    </source>
</evidence>
<dbReference type="Proteomes" id="UP000245720">
    <property type="component" value="Unassembled WGS sequence"/>
</dbReference>
<dbReference type="Gene3D" id="3.10.129.10">
    <property type="entry name" value="Hotdog Thioesterase"/>
    <property type="match status" value="1"/>
</dbReference>
<gene>
    <name evidence="3" type="ORF">IE37_01533</name>
</gene>
<dbReference type="SUPFAM" id="SSF54637">
    <property type="entry name" value="Thioesterase/thiol ester dehydrase-isomerase"/>
    <property type="match status" value="1"/>
</dbReference>
<comment type="caution">
    <text evidence="3">The sequence shown here is derived from an EMBL/GenBank/DDBJ whole genome shotgun (WGS) entry which is preliminary data.</text>
</comment>
<accession>A0A315XZ69</accession>
<dbReference type="GO" id="GO:0047617">
    <property type="term" value="F:fatty acyl-CoA hydrolase activity"/>
    <property type="evidence" value="ECO:0007669"/>
    <property type="project" value="TreeGrafter"/>
</dbReference>
<dbReference type="InterPro" id="IPR006684">
    <property type="entry name" value="YbgC/YbaW"/>
</dbReference>
<evidence type="ECO:0000313" key="3">
    <source>
        <dbReference type="EMBL" id="PWJ13034.1"/>
    </source>
</evidence>
<sequence length="144" mass="16748">MTEIRPYERKVNYYETDKMGIVHHSNYIRIFEETRVHYLAEMGMPFENIEAEGVLMPVLSVECSYKHPLVFGEPFQSSIRVTKFNGTTLHLAYRIISLKTGELCAEGSSAHCFTDMDMKPIRTKTKFPHIYNIFNELTKTTSEE</sequence>
<dbReference type="Pfam" id="PF13279">
    <property type="entry name" value="4HBT_2"/>
    <property type="match status" value="1"/>
</dbReference>
<reference evidence="3 4" key="1">
    <citation type="submission" date="2018-05" db="EMBL/GenBank/DDBJ databases">
        <title>The Hungate 1000. A catalogue of reference genomes from the rumen microbiome.</title>
        <authorList>
            <person name="Kelly W."/>
        </authorList>
    </citation>
    <scope>NUCLEOTIDE SEQUENCE [LARGE SCALE GENOMIC DNA]</scope>
    <source>
        <strain evidence="3 4">SAb67</strain>
    </source>
</reference>
<proteinExistence type="inferred from homology"/>
<dbReference type="EMBL" id="QGDI01000005">
    <property type="protein sequence ID" value="PWJ13034.1"/>
    <property type="molecule type" value="Genomic_DNA"/>
</dbReference>
<keyword evidence="2 3" id="KW-0378">Hydrolase</keyword>
<dbReference type="InterPro" id="IPR050563">
    <property type="entry name" value="4-hydroxybenzoyl-CoA_TE"/>
</dbReference>
<evidence type="ECO:0000256" key="1">
    <source>
        <dbReference type="ARBA" id="ARBA00005953"/>
    </source>
</evidence>
<evidence type="ECO:0000313" key="4">
    <source>
        <dbReference type="Proteomes" id="UP000245720"/>
    </source>
</evidence>
<dbReference type="AlphaFoldDB" id="A0A315XZ69"/>
<dbReference type="InterPro" id="IPR029069">
    <property type="entry name" value="HotDog_dom_sf"/>
</dbReference>
<protein>
    <submittedName>
        <fullName evidence="3">Acyl-CoA thioester hydrolase</fullName>
    </submittedName>
</protein>
<organism evidence="3 4">
    <name type="scientific">Ruminococcus flavefaciens</name>
    <dbReference type="NCBI Taxonomy" id="1265"/>
    <lineage>
        <taxon>Bacteria</taxon>
        <taxon>Bacillati</taxon>
        <taxon>Bacillota</taxon>
        <taxon>Clostridia</taxon>
        <taxon>Eubacteriales</taxon>
        <taxon>Oscillospiraceae</taxon>
        <taxon>Ruminococcus</taxon>
    </lineage>
</organism>